<keyword evidence="2" id="KW-0732">Signal</keyword>
<feature type="signal peptide" evidence="2">
    <location>
        <begin position="1"/>
        <end position="27"/>
    </location>
</feature>
<evidence type="ECO:0000256" key="1">
    <source>
        <dbReference type="ARBA" id="ARBA00008769"/>
    </source>
</evidence>
<dbReference type="InterPro" id="IPR007049">
    <property type="entry name" value="Carb-sel_porin_OprB"/>
</dbReference>
<dbReference type="GO" id="GO:0015288">
    <property type="term" value="F:porin activity"/>
    <property type="evidence" value="ECO:0007669"/>
    <property type="project" value="InterPro"/>
</dbReference>
<dbReference type="PANTHER" id="PTHR37944">
    <property type="entry name" value="PORIN B"/>
    <property type="match status" value="1"/>
</dbReference>
<dbReference type="PANTHER" id="PTHR37944:SF1">
    <property type="entry name" value="PORIN B"/>
    <property type="match status" value="1"/>
</dbReference>
<gene>
    <name evidence="3" type="ORF">G3I74_05000</name>
</gene>
<name>A0A845V4C4_9GAMM</name>
<sequence>MINEKPLACRWPALLGASLLIASHASAEEPFEGTLTGDWAGTRSDLAEQGLLIEAANTTDFFFSADGGVSSDDTVANLFELAMTADMEALAGIRGGTLFFLGLGTHGEDPGGSSGTIHAPSNLAADDAWRLLELWYEQSLLQDQFGILAGLYAVDSEFDAKETAGVFLNGGFGTGLDLSETGINGPSVYPVTGLALRARYQITPEFGLRAALTDGIPGDPEDSTAFEYDLDDGGGSFLIAEADWQPAGFEFLRLGLGAWRYTTQFERQDGNGTKDGTDGFYGFVEGVLYSEAGTDDQGLSGFIRAGRADETVNQFGSYQGAGLVYTGLLPGRDSDVLGLGVSSVVNGDDFVNLVNSEGGRVNRRETVIELTYWVDALPWLSVQPSLQYTINPGTDPAIDNHLAVAVRLGITL</sequence>
<reference evidence="3 4" key="1">
    <citation type="submission" date="2020-02" db="EMBL/GenBank/DDBJ databases">
        <authorList>
            <person name="Zhang X.-Y."/>
        </authorList>
    </citation>
    <scope>NUCLEOTIDE SEQUENCE [LARGE SCALE GENOMIC DNA]</scope>
    <source>
        <strain evidence="3 4">C33</strain>
    </source>
</reference>
<evidence type="ECO:0000313" key="4">
    <source>
        <dbReference type="Proteomes" id="UP000484885"/>
    </source>
</evidence>
<dbReference type="AlphaFoldDB" id="A0A845V4C4"/>
<dbReference type="RefSeq" id="WP_164210487.1">
    <property type="nucleotide sequence ID" value="NZ_JAAGSC010000037.1"/>
</dbReference>
<evidence type="ECO:0000256" key="2">
    <source>
        <dbReference type="RuleBase" id="RU363072"/>
    </source>
</evidence>
<dbReference type="GO" id="GO:0016020">
    <property type="term" value="C:membrane"/>
    <property type="evidence" value="ECO:0007669"/>
    <property type="project" value="InterPro"/>
</dbReference>
<evidence type="ECO:0000313" key="3">
    <source>
        <dbReference type="EMBL" id="NDY95081.1"/>
    </source>
</evidence>
<accession>A0A845V4C4</accession>
<dbReference type="EMBL" id="JAAGSC010000037">
    <property type="protein sequence ID" value="NDY95081.1"/>
    <property type="molecule type" value="Genomic_DNA"/>
</dbReference>
<dbReference type="Proteomes" id="UP000484885">
    <property type="component" value="Unassembled WGS sequence"/>
</dbReference>
<keyword evidence="4" id="KW-1185">Reference proteome</keyword>
<dbReference type="Gene3D" id="2.40.160.180">
    <property type="entry name" value="Carbohydrate-selective porin OprB"/>
    <property type="match status" value="1"/>
</dbReference>
<dbReference type="InterPro" id="IPR038673">
    <property type="entry name" value="OprB_sf"/>
</dbReference>
<dbReference type="InterPro" id="IPR052932">
    <property type="entry name" value="OprB_Porin"/>
</dbReference>
<comment type="similarity">
    <text evidence="1 2">Belongs to the OprB family.</text>
</comment>
<comment type="caution">
    <text evidence="3">The sequence shown here is derived from an EMBL/GenBank/DDBJ whole genome shotgun (WGS) entry which is preliminary data.</text>
</comment>
<protein>
    <submittedName>
        <fullName evidence="3">Carbohydrate porin</fullName>
    </submittedName>
</protein>
<feature type="chain" id="PRO_5033101012" evidence="2">
    <location>
        <begin position="28"/>
        <end position="412"/>
    </location>
</feature>
<dbReference type="GO" id="GO:0008643">
    <property type="term" value="P:carbohydrate transport"/>
    <property type="evidence" value="ECO:0007669"/>
    <property type="project" value="InterPro"/>
</dbReference>
<proteinExistence type="inferred from homology"/>
<dbReference type="Pfam" id="PF04966">
    <property type="entry name" value="OprB"/>
    <property type="match status" value="1"/>
</dbReference>
<organism evidence="3 4">
    <name type="scientific">Wenzhouxiangella limi</name>
    <dbReference type="NCBI Taxonomy" id="2707351"/>
    <lineage>
        <taxon>Bacteria</taxon>
        <taxon>Pseudomonadati</taxon>
        <taxon>Pseudomonadota</taxon>
        <taxon>Gammaproteobacteria</taxon>
        <taxon>Chromatiales</taxon>
        <taxon>Wenzhouxiangellaceae</taxon>
        <taxon>Wenzhouxiangella</taxon>
    </lineage>
</organism>